<dbReference type="Proteomes" id="UP000070449">
    <property type="component" value="Unassembled WGS sequence"/>
</dbReference>
<evidence type="ECO:0000256" key="8">
    <source>
        <dbReference type="ARBA" id="ARBA00023316"/>
    </source>
</evidence>
<dbReference type="STRING" id="1617427.UZ20_WS6002000743"/>
<name>A0A136KHD7_9BACT</name>
<accession>A0A136KHD7</accession>
<feature type="transmembrane region" description="Helical" evidence="9">
    <location>
        <begin position="6"/>
        <end position="23"/>
    </location>
</feature>
<dbReference type="GO" id="GO:0016881">
    <property type="term" value="F:acid-amino acid ligase activity"/>
    <property type="evidence" value="ECO:0007669"/>
    <property type="project" value="InterPro"/>
</dbReference>
<dbReference type="InterPro" id="IPR036565">
    <property type="entry name" value="Mur-like_cat_sf"/>
</dbReference>
<evidence type="ECO:0000256" key="9">
    <source>
        <dbReference type="SAM" id="Phobius"/>
    </source>
</evidence>
<evidence type="ECO:0000259" key="11">
    <source>
        <dbReference type="Pfam" id="PF02875"/>
    </source>
</evidence>
<dbReference type="Pfam" id="PF08245">
    <property type="entry name" value="Mur_ligase_M"/>
    <property type="match status" value="1"/>
</dbReference>
<keyword evidence="9" id="KW-1133">Transmembrane helix</keyword>
<feature type="domain" description="Mur ligase central" evidence="12">
    <location>
        <begin position="115"/>
        <end position="305"/>
    </location>
</feature>
<evidence type="ECO:0000259" key="10">
    <source>
        <dbReference type="Pfam" id="PF01225"/>
    </source>
</evidence>
<dbReference type="InterPro" id="IPR036615">
    <property type="entry name" value="Mur_ligase_C_dom_sf"/>
</dbReference>
<evidence type="ECO:0000256" key="5">
    <source>
        <dbReference type="ARBA" id="ARBA00022960"/>
    </source>
</evidence>
<evidence type="ECO:0000256" key="3">
    <source>
        <dbReference type="ARBA" id="ARBA00022741"/>
    </source>
</evidence>
<dbReference type="Pfam" id="PF02875">
    <property type="entry name" value="Mur_ligase_C"/>
    <property type="match status" value="1"/>
</dbReference>
<dbReference type="Gene3D" id="3.40.1190.10">
    <property type="entry name" value="Mur-like, catalytic domain"/>
    <property type="match status" value="1"/>
</dbReference>
<dbReference type="GO" id="GO:0005524">
    <property type="term" value="F:ATP binding"/>
    <property type="evidence" value="ECO:0007669"/>
    <property type="project" value="UniProtKB-KW"/>
</dbReference>
<evidence type="ECO:0000313" key="14">
    <source>
        <dbReference type="Proteomes" id="UP000070449"/>
    </source>
</evidence>
<dbReference type="GO" id="GO:0051301">
    <property type="term" value="P:cell division"/>
    <property type="evidence" value="ECO:0007669"/>
    <property type="project" value="UniProtKB-KW"/>
</dbReference>
<proteinExistence type="predicted"/>
<dbReference type="EMBL" id="JYPD01000022">
    <property type="protein sequence ID" value="KXK08738.1"/>
    <property type="molecule type" value="Genomic_DNA"/>
</dbReference>
<gene>
    <name evidence="13" type="primary">mpl</name>
    <name evidence="13" type="ORF">UZ20_WS6002000743</name>
</gene>
<evidence type="ECO:0000259" key="12">
    <source>
        <dbReference type="Pfam" id="PF08245"/>
    </source>
</evidence>
<keyword evidence="3" id="KW-0547">Nucleotide-binding</keyword>
<dbReference type="SUPFAM" id="SSF53244">
    <property type="entry name" value="MurD-like peptide ligases, peptide-binding domain"/>
    <property type="match status" value="1"/>
</dbReference>
<dbReference type="InterPro" id="IPR050061">
    <property type="entry name" value="MurCDEF_pg_biosynth"/>
</dbReference>
<evidence type="ECO:0000256" key="6">
    <source>
        <dbReference type="ARBA" id="ARBA00022984"/>
    </source>
</evidence>
<evidence type="ECO:0000256" key="2">
    <source>
        <dbReference type="ARBA" id="ARBA00022618"/>
    </source>
</evidence>
<dbReference type="EC" id="6.3.2.-" evidence="13"/>
<keyword evidence="8" id="KW-0961">Cell wall biogenesis/degradation</keyword>
<evidence type="ECO:0000256" key="7">
    <source>
        <dbReference type="ARBA" id="ARBA00023306"/>
    </source>
</evidence>
<keyword evidence="9" id="KW-0812">Transmembrane</keyword>
<reference evidence="13 14" key="1">
    <citation type="submission" date="2015-02" db="EMBL/GenBank/DDBJ databases">
        <title>Improved understanding of the partial-nitritation anammox process through 23 genomes representing the majority of the microbial community.</title>
        <authorList>
            <person name="Speth D.R."/>
            <person name="In T Zandt M."/>
            <person name="Guerrero Cruz S."/>
            <person name="Jetten M.S."/>
            <person name="Dutilh B.E."/>
        </authorList>
    </citation>
    <scope>NUCLEOTIDE SEQUENCE [LARGE SCALE GENOMIC DNA]</scope>
    <source>
        <strain evidence="13">OLB21</strain>
    </source>
</reference>
<dbReference type="SUPFAM" id="SSF51984">
    <property type="entry name" value="MurCD N-terminal domain"/>
    <property type="match status" value="1"/>
</dbReference>
<dbReference type="SUPFAM" id="SSF53623">
    <property type="entry name" value="MurD-like peptide ligases, catalytic domain"/>
    <property type="match status" value="1"/>
</dbReference>
<protein>
    <submittedName>
        <fullName evidence="13">UDP-N-acetylmuramate:L-alanyl-gamma-D-glutamyl-meso-diaminopimelate ligase</fullName>
        <ecNumber evidence="13">6.3.2.-</ecNumber>
    </submittedName>
</protein>
<keyword evidence="4" id="KW-0067">ATP-binding</keyword>
<dbReference type="InterPro" id="IPR013221">
    <property type="entry name" value="Mur_ligase_cen"/>
</dbReference>
<keyword evidence="2" id="KW-0132">Cell division</keyword>
<keyword evidence="9" id="KW-0472">Membrane</keyword>
<feature type="domain" description="Mur ligase N-terminal catalytic" evidence="10">
    <location>
        <begin position="6"/>
        <end position="106"/>
    </location>
</feature>
<dbReference type="Pfam" id="PF01225">
    <property type="entry name" value="Mur_ligase"/>
    <property type="match status" value="1"/>
</dbReference>
<dbReference type="PANTHER" id="PTHR43445">
    <property type="entry name" value="UDP-N-ACETYLMURAMATE--L-ALANINE LIGASE-RELATED"/>
    <property type="match status" value="1"/>
</dbReference>
<dbReference type="GO" id="GO:0009252">
    <property type="term" value="P:peptidoglycan biosynthetic process"/>
    <property type="evidence" value="ECO:0007669"/>
    <property type="project" value="UniProtKB-KW"/>
</dbReference>
<dbReference type="Gene3D" id="3.40.50.720">
    <property type="entry name" value="NAD(P)-binding Rossmann-like Domain"/>
    <property type="match status" value="1"/>
</dbReference>
<organism evidence="13 14">
    <name type="scientific">candidate division WS6 bacterium OLB21</name>
    <dbReference type="NCBI Taxonomy" id="1617427"/>
    <lineage>
        <taxon>Bacteria</taxon>
        <taxon>Candidatus Dojkabacteria</taxon>
    </lineage>
</organism>
<keyword evidence="6" id="KW-0573">Peptidoglycan synthesis</keyword>
<dbReference type="AlphaFoldDB" id="A0A136KHD7"/>
<evidence type="ECO:0000313" key="13">
    <source>
        <dbReference type="EMBL" id="KXK08738.1"/>
    </source>
</evidence>
<evidence type="ECO:0000256" key="4">
    <source>
        <dbReference type="ARBA" id="ARBA00022840"/>
    </source>
</evidence>
<dbReference type="GO" id="GO:0008360">
    <property type="term" value="P:regulation of cell shape"/>
    <property type="evidence" value="ECO:0007669"/>
    <property type="project" value="UniProtKB-KW"/>
</dbReference>
<dbReference type="InterPro" id="IPR004101">
    <property type="entry name" value="Mur_ligase_C"/>
</dbReference>
<dbReference type="Gene3D" id="3.90.190.20">
    <property type="entry name" value="Mur ligase, C-terminal domain"/>
    <property type="match status" value="1"/>
</dbReference>
<evidence type="ECO:0000256" key="1">
    <source>
        <dbReference type="ARBA" id="ARBA00022598"/>
    </source>
</evidence>
<keyword evidence="5" id="KW-0133">Cell shape</keyword>
<dbReference type="PANTHER" id="PTHR43445:SF3">
    <property type="entry name" value="UDP-N-ACETYLMURAMATE--L-ALANINE LIGASE"/>
    <property type="match status" value="1"/>
</dbReference>
<comment type="caution">
    <text evidence="13">The sequence shown here is derived from an EMBL/GenBank/DDBJ whole genome shotgun (WGS) entry which is preliminary data.</text>
</comment>
<keyword evidence="1 13" id="KW-0436">Ligase</keyword>
<keyword evidence="7" id="KW-0131">Cell cycle</keyword>
<feature type="domain" description="Mur ligase C-terminal" evidence="11">
    <location>
        <begin position="328"/>
        <end position="460"/>
    </location>
</feature>
<sequence>MQNKWIHIIGIAGVTTSAVALMYKNLGWKVTGSDKGFYPPISDFLKTHKIDFKPNYKADRLTDANGNHPTFVLMQGLKGDSNPEVIEAKKLNIQIVNYTDIIAEHVINKDNSIVVAGTYGKTTTTSLLVNIFLAANQNISWMFGGISSNSILPIKSKTDKTKYSIVEGDEYIISLQDRNPKFSKYQPTHLLLTSCKWDHTDIYKSENEYLEVFASLIRQLPEHGILVINANDKNCVKLAKESSNKKVYYSSNLSKSLIKPDWYLLKESKPLMTLVKQTDTTEIIPFQTTVLGEFNLENILAATALCSTLGVRKEYIQQGLEDFKGIKRRLEKVYEDAKCVLIDDFASSPAKVIGSLSAIKQEYPSSKILVIYEPNTGSRTTEAISTYKDAFILADKVIFPRFTKLPASDLKHIDEDDLARQLKNYGNDIQVIPDDETLLKFISEYKSNNKNHTVIAFMGSHGFRNMIVQVKNNLNNAS</sequence>
<dbReference type="InterPro" id="IPR000713">
    <property type="entry name" value="Mur_ligase_N"/>
</dbReference>
<dbReference type="GO" id="GO:0071555">
    <property type="term" value="P:cell wall organization"/>
    <property type="evidence" value="ECO:0007669"/>
    <property type="project" value="UniProtKB-KW"/>
</dbReference>